<dbReference type="SMART" id="SM00320">
    <property type="entry name" value="WD40"/>
    <property type="match status" value="14"/>
</dbReference>
<feature type="repeat" description="WD" evidence="3">
    <location>
        <begin position="1008"/>
        <end position="1049"/>
    </location>
</feature>
<dbReference type="SUPFAM" id="SSF50978">
    <property type="entry name" value="WD40 repeat-like"/>
    <property type="match status" value="1"/>
</dbReference>
<feature type="repeat" description="WD" evidence="3">
    <location>
        <begin position="574"/>
        <end position="615"/>
    </location>
</feature>
<dbReference type="InterPro" id="IPR036322">
    <property type="entry name" value="WD40_repeat_dom_sf"/>
</dbReference>
<evidence type="ECO:0000256" key="4">
    <source>
        <dbReference type="SAM" id="Phobius"/>
    </source>
</evidence>
<reference evidence="6 7" key="1">
    <citation type="submission" date="2018-02" db="EMBL/GenBank/DDBJ databases">
        <authorList>
            <person name="Cohen D.B."/>
            <person name="Kent A.D."/>
        </authorList>
    </citation>
    <scope>NUCLEOTIDE SEQUENCE [LARGE SCALE GENOMIC DNA]</scope>
    <source>
        <strain evidence="6 7">ULC007</strain>
    </source>
</reference>
<dbReference type="Gene3D" id="3.40.50.300">
    <property type="entry name" value="P-loop containing nucleotide triphosphate hydrolases"/>
    <property type="match status" value="1"/>
</dbReference>
<dbReference type="SUPFAM" id="SSF52540">
    <property type="entry name" value="P-loop containing nucleoside triphosphate hydrolases"/>
    <property type="match status" value="1"/>
</dbReference>
<evidence type="ECO:0000259" key="5">
    <source>
        <dbReference type="Pfam" id="PF23414"/>
    </source>
</evidence>
<dbReference type="InterPro" id="IPR020472">
    <property type="entry name" value="WD40_PAC1"/>
</dbReference>
<feature type="repeat" description="WD" evidence="3">
    <location>
        <begin position="782"/>
        <end position="816"/>
    </location>
</feature>
<dbReference type="SUPFAM" id="SSF50998">
    <property type="entry name" value="Quinoprotein alcohol dehydrogenase-like"/>
    <property type="match status" value="1"/>
</dbReference>
<dbReference type="InterPro" id="IPR027417">
    <property type="entry name" value="P-loop_NTPase"/>
</dbReference>
<dbReference type="PROSITE" id="PS00678">
    <property type="entry name" value="WD_REPEATS_1"/>
    <property type="match status" value="3"/>
</dbReference>
<dbReference type="InterPro" id="IPR011047">
    <property type="entry name" value="Quinoprotein_ADH-like_sf"/>
</dbReference>
<feature type="repeat" description="WD" evidence="3">
    <location>
        <begin position="615"/>
        <end position="656"/>
    </location>
</feature>
<dbReference type="InterPro" id="IPR019775">
    <property type="entry name" value="WD40_repeat_CS"/>
</dbReference>
<dbReference type="Pfam" id="PF00400">
    <property type="entry name" value="WD40"/>
    <property type="match status" value="9"/>
</dbReference>
<keyword evidence="7" id="KW-1185">Reference proteome</keyword>
<reference evidence="6 7" key="2">
    <citation type="submission" date="2018-03" db="EMBL/GenBank/DDBJ databases">
        <title>The ancient ancestry and fast evolution of plastids.</title>
        <authorList>
            <person name="Moore K.R."/>
            <person name="Magnabosco C."/>
            <person name="Momper L."/>
            <person name="Gold D.A."/>
            <person name="Bosak T."/>
            <person name="Fournier G.P."/>
        </authorList>
    </citation>
    <scope>NUCLEOTIDE SEQUENCE [LARGE SCALE GENOMIC DNA]</scope>
    <source>
        <strain evidence="6 7">ULC007</strain>
    </source>
</reference>
<dbReference type="PANTHER" id="PTHR19848:SF8">
    <property type="entry name" value="F-BOX AND WD REPEAT DOMAIN CONTAINING 7"/>
    <property type="match status" value="1"/>
</dbReference>
<keyword evidence="1 3" id="KW-0853">WD repeat</keyword>
<name>A0A2T1DJN9_9CYAN</name>
<proteinExistence type="predicted"/>
<dbReference type="Pfam" id="PF14516">
    <property type="entry name" value="AAA_35"/>
    <property type="match status" value="1"/>
</dbReference>
<feature type="repeat" description="WD" evidence="3">
    <location>
        <begin position="1091"/>
        <end position="1132"/>
    </location>
</feature>
<keyword evidence="4" id="KW-0472">Membrane</keyword>
<feature type="repeat" description="WD" evidence="3">
    <location>
        <begin position="1050"/>
        <end position="1084"/>
    </location>
</feature>
<dbReference type="PROSITE" id="PS50082">
    <property type="entry name" value="WD_REPEATS_2"/>
    <property type="match status" value="14"/>
</dbReference>
<dbReference type="InterPro" id="IPR055442">
    <property type="entry name" value="Beta-prop_EML-like_2nd"/>
</dbReference>
<keyword evidence="4" id="KW-0812">Transmembrane</keyword>
<dbReference type="PANTHER" id="PTHR19848">
    <property type="entry name" value="WD40 REPEAT PROTEIN"/>
    <property type="match status" value="1"/>
</dbReference>
<evidence type="ECO:0000256" key="3">
    <source>
        <dbReference type="PROSITE-ProRule" id="PRU00221"/>
    </source>
</evidence>
<evidence type="ECO:0000313" key="6">
    <source>
        <dbReference type="EMBL" id="PSB20692.1"/>
    </source>
</evidence>
<dbReference type="EMBL" id="PVWG01000005">
    <property type="protein sequence ID" value="PSB20692.1"/>
    <property type="molecule type" value="Genomic_DNA"/>
</dbReference>
<accession>A0A2T1DJN9</accession>
<feature type="repeat" description="WD" evidence="3">
    <location>
        <begin position="741"/>
        <end position="775"/>
    </location>
</feature>
<dbReference type="AlphaFoldDB" id="A0A2T1DJN9"/>
<feature type="repeat" description="WD" evidence="3">
    <location>
        <begin position="873"/>
        <end position="905"/>
    </location>
</feature>
<keyword evidence="2" id="KW-0677">Repeat</keyword>
<feature type="repeat" description="WD" evidence="3">
    <location>
        <begin position="823"/>
        <end position="873"/>
    </location>
</feature>
<dbReference type="Proteomes" id="UP000238634">
    <property type="component" value="Unassembled WGS sequence"/>
</dbReference>
<feature type="repeat" description="WD" evidence="3">
    <location>
        <begin position="958"/>
        <end position="1008"/>
    </location>
</feature>
<dbReference type="STRING" id="1920490.GCA_001895925_02742"/>
<feature type="transmembrane region" description="Helical" evidence="4">
    <location>
        <begin position="482"/>
        <end position="502"/>
    </location>
</feature>
<evidence type="ECO:0000313" key="7">
    <source>
        <dbReference type="Proteomes" id="UP000238634"/>
    </source>
</evidence>
<dbReference type="PRINTS" id="PR00320">
    <property type="entry name" value="GPROTEINBRPT"/>
</dbReference>
<protein>
    <recommendedName>
        <fullName evidence="5">EML-like second beta-propeller domain-containing protein</fullName>
    </recommendedName>
</protein>
<dbReference type="CDD" id="cd00200">
    <property type="entry name" value="WD40"/>
    <property type="match status" value="2"/>
</dbReference>
<organism evidence="6 7">
    <name type="scientific">Phormidesmis priestleyi ULC007</name>
    <dbReference type="NCBI Taxonomy" id="1920490"/>
    <lineage>
        <taxon>Bacteria</taxon>
        <taxon>Bacillati</taxon>
        <taxon>Cyanobacteriota</taxon>
        <taxon>Cyanophyceae</taxon>
        <taxon>Leptolyngbyales</taxon>
        <taxon>Leptolyngbyaceae</taxon>
        <taxon>Phormidesmis</taxon>
    </lineage>
</organism>
<comment type="caution">
    <text evidence="6">The sequence shown here is derived from an EMBL/GenBank/DDBJ whole genome shotgun (WGS) entry which is preliminary data.</text>
</comment>
<dbReference type="PROSITE" id="PS50294">
    <property type="entry name" value="WD_REPEATS_REGION"/>
    <property type="match status" value="13"/>
</dbReference>
<keyword evidence="4" id="KW-1133">Transmembrane helix</keyword>
<feature type="repeat" description="WD" evidence="3">
    <location>
        <begin position="1133"/>
        <end position="1174"/>
    </location>
</feature>
<feature type="repeat" description="WD" evidence="3">
    <location>
        <begin position="700"/>
        <end position="741"/>
    </location>
</feature>
<dbReference type="Gene3D" id="2.130.10.10">
    <property type="entry name" value="YVTN repeat-like/Quinoprotein amine dehydrogenase"/>
    <property type="match status" value="3"/>
</dbReference>
<evidence type="ECO:0000256" key="2">
    <source>
        <dbReference type="ARBA" id="ARBA00022737"/>
    </source>
</evidence>
<sequence length="1204" mass="132705">MTVIHPEDHEDYEYKVGGSLPPNAPCYVTRQADQVLLAGLEAGEFCYVFNSRQMGKSSLRAQTMRSLETKNIACATVDITKLGSRQVTADQWYKGLVVELVRVFDLADEFDLKPWRSQQAELSALQQLSLFIEDILLTKLLQSKICIFLEEIDNVRSLDFSTDDLFALIRTCYEQRIDRPIYNRLTFCLLGVATPSDLITDKQRTPFNIGRSIDLTGFTFAEAQIPLTQGLIGKVDNPEAVLQAILAWTGGQPFLTQKVCRLVVEETTHSPTALFSILPDPLIRQIVQTRVIENWETQDVPPHLRTIRDRIRGSGQRRGRLLGLYQQILQGEAITLDDSPEQMELQLSGLAVKQQGKLRVYNRIYAAVFGQAWVEQEFKALRPDFYAVALSGWIRSNSQETSWLLRGQTLQRAQQWAADKSISDQDYRFLEASRELEQRALQQQFDAEAEASGILAEANLVLAEANQTLAQSNHKAKRRIRIGGIILALSLMMAIAAGIWAGRMIQEAQLERIKSLSLSSTAALNANQELDALLAALKAAIRLKAAPWADASTRSSVQLALQRSLFQVNEHNRLEGHNGQVRSVSFSPDGKTLVTASEDNTVRLWSVDGRELQRLSGQNQAFRSVRFSPDGQRIAAVSADNTLKLWSVDGRELLTLPGQADEENFMSDLCFSPNGQVIAASGANHTVKLWSMDGRTLKTLTGHQHSVWSLSCSPDGHTIVAADQGGIVKLWRMDGQELKSFRASPQSIFGVSFSPDGQSIATAGGDTQVKLWNLEGKAIRTLGKHENAVIGVRFSPDGQTIASVSADATAKLWSLEGRVLKTFKGHRNAIFGISFSPGGQTVPAELRGALIATAGGDDTVRLWSLNNQNHQTLIGHTDSLYSVSVSPNGKIIATAGDDQTIRLWSREGQALATISAKSGEWNRINSLSFSPDGKTIAAASYDKTLKLWNLKGQLLKTFHGHSNQVSEVSFSPDGQTVPAELRGALIATASYDGTVKLWQTDDRELRTLRGNAGKVWSVSFSPDGKLLASGHNDGTLKLWNVLQGQLLKTVQGHNSYITRVRFSPDGKTLASASRDKTIKLWTLDGQALKTLKGHSSGMTGLSFSPDSQTLASASEDGSIRLWGVRSGQELQTIEGHGYPFWNISFSPDGKTLVSVSDDAQVEIWSAETLEFEQLIDRGCNWLHDYLQHNARLDPSDRQLCDGSQ</sequence>
<feature type="repeat" description="WD" evidence="3">
    <location>
        <begin position="659"/>
        <end position="693"/>
    </location>
</feature>
<dbReference type="RefSeq" id="WP_073070160.1">
    <property type="nucleotide sequence ID" value="NZ_MPPI01000005.1"/>
</dbReference>
<dbReference type="InterPro" id="IPR001680">
    <property type="entry name" value="WD40_rpt"/>
</dbReference>
<feature type="domain" description="EML-like second beta-propeller" evidence="5">
    <location>
        <begin position="985"/>
        <end position="1132"/>
    </location>
</feature>
<dbReference type="Pfam" id="PF23414">
    <property type="entry name" value="Beta-prop_EML_2"/>
    <property type="match status" value="1"/>
</dbReference>
<dbReference type="InterPro" id="IPR015943">
    <property type="entry name" value="WD40/YVTN_repeat-like_dom_sf"/>
</dbReference>
<feature type="repeat" description="WD" evidence="3">
    <location>
        <begin position="917"/>
        <end position="951"/>
    </location>
</feature>
<evidence type="ECO:0000256" key="1">
    <source>
        <dbReference type="ARBA" id="ARBA00022574"/>
    </source>
</evidence>
<dbReference type="OrthoDB" id="434800at2"/>
<gene>
    <name evidence="6" type="ORF">C7B65_07295</name>
</gene>